<proteinExistence type="predicted"/>
<keyword evidence="1" id="KW-0812">Transmembrane</keyword>
<organism evidence="2">
    <name type="scientific">Anguilla anguilla</name>
    <name type="common">European freshwater eel</name>
    <name type="synonym">Muraena anguilla</name>
    <dbReference type="NCBI Taxonomy" id="7936"/>
    <lineage>
        <taxon>Eukaryota</taxon>
        <taxon>Metazoa</taxon>
        <taxon>Chordata</taxon>
        <taxon>Craniata</taxon>
        <taxon>Vertebrata</taxon>
        <taxon>Euteleostomi</taxon>
        <taxon>Actinopterygii</taxon>
        <taxon>Neopterygii</taxon>
        <taxon>Teleostei</taxon>
        <taxon>Anguilliformes</taxon>
        <taxon>Anguillidae</taxon>
        <taxon>Anguilla</taxon>
    </lineage>
</organism>
<keyword evidence="1" id="KW-0472">Membrane</keyword>
<protein>
    <submittedName>
        <fullName evidence="2">Uncharacterized protein</fullName>
    </submittedName>
</protein>
<reference evidence="2" key="1">
    <citation type="submission" date="2014-11" db="EMBL/GenBank/DDBJ databases">
        <authorList>
            <person name="Amaro Gonzalez C."/>
        </authorList>
    </citation>
    <scope>NUCLEOTIDE SEQUENCE</scope>
</reference>
<accession>A0A0E9QGR4</accession>
<dbReference type="AlphaFoldDB" id="A0A0E9QGR4"/>
<sequence length="35" mass="4663">MLHHCSLYMRYSYRHNLFLYFYYFFFYNGLYFQLT</sequence>
<dbReference type="EMBL" id="GBXM01092501">
    <property type="protein sequence ID" value="JAH16076.1"/>
    <property type="molecule type" value="Transcribed_RNA"/>
</dbReference>
<keyword evidence="1" id="KW-1133">Transmembrane helix</keyword>
<evidence type="ECO:0000256" key="1">
    <source>
        <dbReference type="SAM" id="Phobius"/>
    </source>
</evidence>
<feature type="transmembrane region" description="Helical" evidence="1">
    <location>
        <begin position="17"/>
        <end position="34"/>
    </location>
</feature>
<evidence type="ECO:0000313" key="2">
    <source>
        <dbReference type="EMBL" id="JAH16076.1"/>
    </source>
</evidence>
<reference evidence="2" key="2">
    <citation type="journal article" date="2015" name="Fish Shellfish Immunol.">
        <title>Early steps in the European eel (Anguilla anguilla)-Vibrio vulnificus interaction in the gills: Role of the RtxA13 toxin.</title>
        <authorList>
            <person name="Callol A."/>
            <person name="Pajuelo D."/>
            <person name="Ebbesson L."/>
            <person name="Teles M."/>
            <person name="MacKenzie S."/>
            <person name="Amaro C."/>
        </authorList>
    </citation>
    <scope>NUCLEOTIDE SEQUENCE</scope>
</reference>
<name>A0A0E9QGR4_ANGAN</name>